<name>A0A174ZK12_9FIRM</name>
<organism evidence="3 4">
    <name type="scientific">Lachnospira eligens</name>
    <dbReference type="NCBI Taxonomy" id="39485"/>
    <lineage>
        <taxon>Bacteria</taxon>
        <taxon>Bacillati</taxon>
        <taxon>Bacillota</taxon>
        <taxon>Clostridia</taxon>
        <taxon>Lachnospirales</taxon>
        <taxon>Lachnospiraceae</taxon>
        <taxon>Lachnospira</taxon>
    </lineage>
</organism>
<accession>A0A174ZK12</accession>
<dbReference type="RefSeq" id="WP_226972216.1">
    <property type="nucleotide sequence ID" value="NZ_CABIXW010000004.1"/>
</dbReference>
<evidence type="ECO:0008006" key="5">
    <source>
        <dbReference type="Google" id="ProtNLM"/>
    </source>
</evidence>
<evidence type="ECO:0000256" key="1">
    <source>
        <dbReference type="SAM" id="MobiDB-lite"/>
    </source>
</evidence>
<dbReference type="GeneID" id="92742245"/>
<evidence type="ECO:0000256" key="2">
    <source>
        <dbReference type="SAM" id="Phobius"/>
    </source>
</evidence>
<proteinExistence type="predicted"/>
<sequence>MRMTEQERRIRIRHLKRMYRIRERKERHDKKVSGLFMKRVVFTLILAAFIFTVVMIFVFLRMGSEPSTLIENVFRFLSVEGGAMALIKSVKTVKGTKSNGEIQHNDEPEQDDEEVQG</sequence>
<dbReference type="EMBL" id="CZBV01000004">
    <property type="protein sequence ID" value="CUQ86127.1"/>
    <property type="molecule type" value="Genomic_DNA"/>
</dbReference>
<evidence type="ECO:0000313" key="4">
    <source>
        <dbReference type="Proteomes" id="UP000095780"/>
    </source>
</evidence>
<dbReference type="AlphaFoldDB" id="A0A174ZK12"/>
<protein>
    <recommendedName>
        <fullName evidence="5">DUF2721 domain-containing protein</fullName>
    </recommendedName>
</protein>
<feature type="compositionally biased region" description="Acidic residues" evidence="1">
    <location>
        <begin position="108"/>
        <end position="117"/>
    </location>
</feature>
<reference evidence="3 4" key="1">
    <citation type="submission" date="2015-09" db="EMBL/GenBank/DDBJ databases">
        <authorList>
            <consortium name="Pathogen Informatics"/>
        </authorList>
    </citation>
    <scope>NUCLEOTIDE SEQUENCE [LARGE SCALE GENOMIC DNA]</scope>
    <source>
        <strain evidence="3 4">2789STDY5834878</strain>
    </source>
</reference>
<dbReference type="Proteomes" id="UP000095780">
    <property type="component" value="Unassembled WGS sequence"/>
</dbReference>
<keyword evidence="2" id="KW-0812">Transmembrane</keyword>
<keyword evidence="2" id="KW-1133">Transmembrane helix</keyword>
<feature type="region of interest" description="Disordered" evidence="1">
    <location>
        <begin position="93"/>
        <end position="117"/>
    </location>
</feature>
<gene>
    <name evidence="3" type="ORF">ERS852492_01779</name>
</gene>
<keyword evidence="2" id="KW-0472">Membrane</keyword>
<feature type="transmembrane region" description="Helical" evidence="2">
    <location>
        <begin position="40"/>
        <end position="60"/>
    </location>
</feature>
<evidence type="ECO:0000313" key="3">
    <source>
        <dbReference type="EMBL" id="CUQ86127.1"/>
    </source>
</evidence>